<evidence type="ECO:0000313" key="2">
    <source>
        <dbReference type="EMBL" id="TSE33622.1"/>
    </source>
</evidence>
<dbReference type="EMBL" id="VJON01000026">
    <property type="protein sequence ID" value="TSE33622.1"/>
    <property type="molecule type" value="Genomic_DNA"/>
</dbReference>
<dbReference type="RefSeq" id="WP_144328630.1">
    <property type="nucleotide sequence ID" value="NZ_VJON01000026.1"/>
</dbReference>
<dbReference type="Pfam" id="PF12728">
    <property type="entry name" value="HTH_17"/>
    <property type="match status" value="1"/>
</dbReference>
<sequence>MDEHIPAPGRFQSDLLTADDIATLLRVRITTVYHWSSGVRNPPPGFPASLHIGKRVRWRADEVRQWLEACRHAEPPAKRGRGRPRKLFVFQSADNAD</sequence>
<evidence type="ECO:0000259" key="1">
    <source>
        <dbReference type="Pfam" id="PF12728"/>
    </source>
</evidence>
<organism evidence="2 3">
    <name type="scientific">Tepidimonas charontis</name>
    <dbReference type="NCBI Taxonomy" id="2267262"/>
    <lineage>
        <taxon>Bacteria</taxon>
        <taxon>Pseudomonadati</taxon>
        <taxon>Pseudomonadota</taxon>
        <taxon>Betaproteobacteria</taxon>
        <taxon>Burkholderiales</taxon>
        <taxon>Tepidimonas</taxon>
    </lineage>
</organism>
<accession>A0A554XCN8</accession>
<evidence type="ECO:0000313" key="3">
    <source>
        <dbReference type="Proteomes" id="UP000318294"/>
    </source>
</evidence>
<dbReference type="OrthoDB" id="8091188at2"/>
<comment type="caution">
    <text evidence="2">The sequence shown here is derived from an EMBL/GenBank/DDBJ whole genome shotgun (WGS) entry which is preliminary data.</text>
</comment>
<keyword evidence="3" id="KW-1185">Reference proteome</keyword>
<reference evidence="2 3" key="1">
    <citation type="submission" date="2019-07" db="EMBL/GenBank/DDBJ databases">
        <title>Tepidimonas charontis SPSP-6 draft genome.</title>
        <authorList>
            <person name="Da Costa M.S."/>
            <person name="Froufe H.J.C."/>
            <person name="Egas C."/>
            <person name="Albuquerque L."/>
        </authorList>
    </citation>
    <scope>NUCLEOTIDE SEQUENCE [LARGE SCALE GENOMIC DNA]</scope>
    <source>
        <strain evidence="2 3">SPSP-6</strain>
    </source>
</reference>
<name>A0A554XCN8_9BURK</name>
<dbReference type="InterPro" id="IPR041657">
    <property type="entry name" value="HTH_17"/>
</dbReference>
<protein>
    <submittedName>
        <fullName evidence="2">Helix-turn-helix domain protein</fullName>
    </submittedName>
</protein>
<dbReference type="Proteomes" id="UP000318294">
    <property type="component" value="Unassembled WGS sequence"/>
</dbReference>
<dbReference type="AlphaFoldDB" id="A0A554XCN8"/>
<proteinExistence type="predicted"/>
<gene>
    <name evidence="2" type="ORF">Tchar_01684</name>
</gene>
<feature type="domain" description="Helix-turn-helix" evidence="1">
    <location>
        <begin position="15"/>
        <end position="71"/>
    </location>
</feature>